<dbReference type="Gramene" id="Kaladp0095s0267.1.v1.1">
    <property type="protein sequence ID" value="Kaladp0095s0267.1.v1.1"/>
    <property type="gene ID" value="Kaladp0095s0267.v1.1"/>
</dbReference>
<keyword evidence="4" id="KW-0808">Transferase</keyword>
<evidence type="ECO:0000256" key="2">
    <source>
        <dbReference type="ARBA" id="ARBA00005531"/>
    </source>
</evidence>
<comment type="similarity">
    <text evidence="2">Belongs to the thiolase-like superfamily. Chalcone/stilbene synthases family.</text>
</comment>
<protein>
    <recommendedName>
        <fullName evidence="3">very-long-chain 3-oxoacyl-CoA synthase</fullName>
        <ecNumber evidence="3">2.3.1.199</ecNumber>
    </recommendedName>
</protein>
<keyword evidence="5" id="KW-0012">Acyltransferase</keyword>
<dbReference type="AlphaFoldDB" id="A0A7N1A419"/>
<accession>A0A7N1A419</accession>
<dbReference type="InterPro" id="IPR013747">
    <property type="entry name" value="ACP_syn_III_C"/>
</dbReference>
<dbReference type="Gene3D" id="3.40.47.10">
    <property type="match status" value="2"/>
</dbReference>
<feature type="domain" description="Beta-ketoacyl-[acyl-carrier-protein] synthase III C-terminal" evidence="8">
    <location>
        <begin position="225"/>
        <end position="307"/>
    </location>
</feature>
<evidence type="ECO:0000256" key="3">
    <source>
        <dbReference type="ARBA" id="ARBA00012307"/>
    </source>
</evidence>
<comment type="pathway">
    <text evidence="1">Lipid metabolism; fatty acid biosynthesis.</text>
</comment>
<evidence type="ECO:0000256" key="6">
    <source>
        <dbReference type="ARBA" id="ARBA00047375"/>
    </source>
</evidence>
<dbReference type="InterPro" id="IPR016039">
    <property type="entry name" value="Thiolase-like"/>
</dbReference>
<proteinExistence type="inferred from homology"/>
<dbReference type="UniPathway" id="UPA00094"/>
<dbReference type="GO" id="GO:0006633">
    <property type="term" value="P:fatty acid biosynthetic process"/>
    <property type="evidence" value="ECO:0007669"/>
    <property type="project" value="UniProtKB-UniPathway"/>
</dbReference>
<feature type="domain" description="FAE" evidence="7">
    <location>
        <begin position="2"/>
        <end position="120"/>
    </location>
</feature>
<dbReference type="PANTHER" id="PTHR31561">
    <property type="entry name" value="3-KETOACYL-COA SYNTHASE"/>
    <property type="match status" value="1"/>
</dbReference>
<dbReference type="GO" id="GO:0016020">
    <property type="term" value="C:membrane"/>
    <property type="evidence" value="ECO:0007669"/>
    <property type="project" value="InterPro"/>
</dbReference>
<evidence type="ECO:0000256" key="5">
    <source>
        <dbReference type="ARBA" id="ARBA00023315"/>
    </source>
</evidence>
<dbReference type="Proteomes" id="UP000594263">
    <property type="component" value="Unplaced"/>
</dbReference>
<evidence type="ECO:0000256" key="4">
    <source>
        <dbReference type="ARBA" id="ARBA00022679"/>
    </source>
</evidence>
<dbReference type="InterPro" id="IPR013601">
    <property type="entry name" value="FAE1_typ3_polyketide_synth"/>
</dbReference>
<dbReference type="EC" id="2.3.1.199" evidence="3"/>
<evidence type="ECO:0000259" key="8">
    <source>
        <dbReference type="Pfam" id="PF08541"/>
    </source>
</evidence>
<dbReference type="Pfam" id="PF08392">
    <property type="entry name" value="FAE1_CUT1_RppA"/>
    <property type="match status" value="2"/>
</dbReference>
<dbReference type="InterPro" id="IPR012392">
    <property type="entry name" value="3-ktacl-CoA_syn"/>
</dbReference>
<evidence type="ECO:0000313" key="9">
    <source>
        <dbReference type="EnsemblPlants" id="Kaladp0095s0267.1.v1.1"/>
    </source>
</evidence>
<dbReference type="GO" id="GO:0009922">
    <property type="term" value="F:fatty acid elongase activity"/>
    <property type="evidence" value="ECO:0007669"/>
    <property type="project" value="UniProtKB-EC"/>
</dbReference>
<dbReference type="EnsemblPlants" id="Kaladp0095s0267.1.v1.1">
    <property type="protein sequence ID" value="Kaladp0095s0267.1.v1.1"/>
    <property type="gene ID" value="Kaladp0095s0267.v1.1"/>
</dbReference>
<dbReference type="Pfam" id="PF08541">
    <property type="entry name" value="ACP_syn_III_C"/>
    <property type="match status" value="1"/>
</dbReference>
<dbReference type="SUPFAM" id="SSF53901">
    <property type="entry name" value="Thiolase-like"/>
    <property type="match status" value="2"/>
</dbReference>
<comment type="catalytic activity">
    <reaction evidence="6">
        <text>a very-long-chain acyl-CoA + malonyl-CoA + H(+) = a very-long-chain 3-oxoacyl-CoA + CO2 + CoA</text>
        <dbReference type="Rhea" id="RHEA:32727"/>
        <dbReference type="ChEBI" id="CHEBI:15378"/>
        <dbReference type="ChEBI" id="CHEBI:16526"/>
        <dbReference type="ChEBI" id="CHEBI:57287"/>
        <dbReference type="ChEBI" id="CHEBI:57384"/>
        <dbReference type="ChEBI" id="CHEBI:90725"/>
        <dbReference type="ChEBI" id="CHEBI:90736"/>
        <dbReference type="EC" id="2.3.1.199"/>
    </reaction>
</comment>
<keyword evidence="10" id="KW-1185">Reference proteome</keyword>
<evidence type="ECO:0000256" key="1">
    <source>
        <dbReference type="ARBA" id="ARBA00005194"/>
    </source>
</evidence>
<evidence type="ECO:0000313" key="10">
    <source>
        <dbReference type="Proteomes" id="UP000594263"/>
    </source>
</evidence>
<feature type="domain" description="FAE" evidence="7">
    <location>
        <begin position="122"/>
        <end position="204"/>
    </location>
</feature>
<reference evidence="9" key="1">
    <citation type="submission" date="2021-01" db="UniProtKB">
        <authorList>
            <consortium name="EnsemblPlants"/>
        </authorList>
    </citation>
    <scope>IDENTIFICATION</scope>
</reference>
<organism evidence="9 10">
    <name type="scientific">Kalanchoe fedtschenkoi</name>
    <name type="common">Lavender scallops</name>
    <name type="synonym">South American air plant</name>
    <dbReference type="NCBI Taxonomy" id="63787"/>
    <lineage>
        <taxon>Eukaryota</taxon>
        <taxon>Viridiplantae</taxon>
        <taxon>Streptophyta</taxon>
        <taxon>Embryophyta</taxon>
        <taxon>Tracheophyta</taxon>
        <taxon>Spermatophyta</taxon>
        <taxon>Magnoliopsida</taxon>
        <taxon>eudicotyledons</taxon>
        <taxon>Gunneridae</taxon>
        <taxon>Pentapetalae</taxon>
        <taxon>Saxifragales</taxon>
        <taxon>Crassulaceae</taxon>
        <taxon>Kalanchoe</taxon>
    </lineage>
</organism>
<evidence type="ECO:0000259" key="7">
    <source>
        <dbReference type="Pfam" id="PF08392"/>
    </source>
</evidence>
<dbReference type="OMA" id="HRYPIKE"/>
<sequence length="338" mass="37632">MSKILHMSGISQETYLPPSIFSMPPKPDHKESVDEAHTVLFTSMFDLLSKTRVSPQEIDILIVNCSVFCPSPSLSSMIINKFKLRDDVKSYNLTGMGCSASIAAVDLAKNLLTVHNGQNAAPQLKHMSKYKLLLTLRTQIANVDAAYNCAQIRLDSNSIYGFRVQRGLMKIVSQTLTHHIKTLAPRILPVREILRYIFSFLGTKLIPSHKTSSSNDLYVPNFKTAVDHFILPTSGKAWVKTMGKGLGLDEWDVEPTLMTLRRFGNQSSSSIWYVLAYIEAKGRVKEGDRLLQLMVGSGMKCCSAVWECVRSINGEAETGPWADCIDRYPEPISGLNTI</sequence>
<name>A0A7N1A419_KALFE</name>